<proteinExistence type="predicted"/>
<keyword evidence="2" id="KW-1185">Reference proteome</keyword>
<keyword evidence="1" id="KW-0456">Lyase</keyword>
<dbReference type="PANTHER" id="PTHR42905">
    <property type="entry name" value="PHOSPHOENOLPYRUVATE CARBOXYLASE"/>
    <property type="match status" value="1"/>
</dbReference>
<dbReference type="PANTHER" id="PTHR42905:SF16">
    <property type="entry name" value="CARBOXYPHOSPHONOENOLPYRUVATE PHOSPHONOMUTASE-LIKE PROTEIN (AFU_ORTHOLOGUE AFUA_5G07230)"/>
    <property type="match status" value="1"/>
</dbReference>
<dbReference type="InterPro" id="IPR040442">
    <property type="entry name" value="Pyrv_kinase-like_dom_sf"/>
</dbReference>
<sequence length="247" mass="27069">MTHYQTFYQLHHQPVPFLLGNAWNAKSAKLIQLAGFEAIGTSSGAIADSMGYADGEQIPFNELLYIVQRIKAATDLPLSVDFERGYSNDLVVINQQIQQLLDIGVVGINLEDAQGQDIYLRKLDSIKNYLAKTNQQLFINARTDVYLQKLASPLETVILRAGLYHDAGADGLFVTGIGDAAVIKQISMAVSLPVNVVGNPNLATVEALQMAGVKRISMAVFPYRAAYGHLEQVIKQVNTSQSLMPLY</sequence>
<dbReference type="GO" id="GO:0016829">
    <property type="term" value="F:lyase activity"/>
    <property type="evidence" value="ECO:0007669"/>
    <property type="project" value="UniProtKB-KW"/>
</dbReference>
<evidence type="ECO:0000313" key="1">
    <source>
        <dbReference type="EMBL" id="QEC78430.1"/>
    </source>
</evidence>
<reference evidence="1 2" key="1">
    <citation type="journal article" date="2013" name="J. Microbiol.">
        <title>Mucilaginibacter ginsenosidivorax sp. nov., with ginsenoside converting activity isolated from sediment.</title>
        <authorList>
            <person name="Kim J.K."/>
            <person name="Choi T.E."/>
            <person name="Liu Q.M."/>
            <person name="Park H.Y."/>
            <person name="Yi T.H."/>
            <person name="Yoon M.H."/>
            <person name="Kim S.C."/>
            <person name="Im W.T."/>
        </authorList>
    </citation>
    <scope>NUCLEOTIDE SEQUENCE [LARGE SCALE GENOMIC DNA]</scope>
    <source>
        <strain evidence="1 2">KHI28</strain>
    </source>
</reference>
<dbReference type="Pfam" id="PF13714">
    <property type="entry name" value="PEP_mutase"/>
    <property type="match status" value="1"/>
</dbReference>
<organism evidence="1 2">
    <name type="scientific">Mucilaginibacter ginsenosidivorax</name>
    <dbReference type="NCBI Taxonomy" id="862126"/>
    <lineage>
        <taxon>Bacteria</taxon>
        <taxon>Pseudomonadati</taxon>
        <taxon>Bacteroidota</taxon>
        <taxon>Sphingobacteriia</taxon>
        <taxon>Sphingobacteriales</taxon>
        <taxon>Sphingobacteriaceae</taxon>
        <taxon>Mucilaginibacter</taxon>
    </lineage>
</organism>
<dbReference type="AlphaFoldDB" id="A0A5B8W2Z5"/>
<accession>A0A5B8W2Z5</accession>
<protein>
    <submittedName>
        <fullName evidence="1">Isocitrate lyase/phosphoenolpyruvate mutase family protein</fullName>
    </submittedName>
</protein>
<dbReference type="OrthoDB" id="9780430at2"/>
<name>A0A5B8W2Z5_9SPHI</name>
<dbReference type="KEGG" id="mgk:FSB76_21695"/>
<dbReference type="InterPro" id="IPR015813">
    <property type="entry name" value="Pyrv/PenolPyrv_kinase-like_dom"/>
</dbReference>
<dbReference type="SUPFAM" id="SSF51621">
    <property type="entry name" value="Phosphoenolpyruvate/pyruvate domain"/>
    <property type="match status" value="1"/>
</dbReference>
<dbReference type="CDD" id="cd00377">
    <property type="entry name" value="ICL_PEPM"/>
    <property type="match status" value="1"/>
</dbReference>
<evidence type="ECO:0000313" key="2">
    <source>
        <dbReference type="Proteomes" id="UP000321362"/>
    </source>
</evidence>
<dbReference type="EMBL" id="CP042437">
    <property type="protein sequence ID" value="QEC78430.1"/>
    <property type="molecule type" value="Genomic_DNA"/>
</dbReference>
<dbReference type="Proteomes" id="UP000321362">
    <property type="component" value="Chromosome"/>
</dbReference>
<dbReference type="Gene3D" id="3.20.20.60">
    <property type="entry name" value="Phosphoenolpyruvate-binding domains"/>
    <property type="match status" value="1"/>
</dbReference>
<gene>
    <name evidence="1" type="ORF">FSB76_21695</name>
</gene>
<keyword evidence="1" id="KW-0670">Pyruvate</keyword>
<dbReference type="InterPro" id="IPR039556">
    <property type="entry name" value="ICL/PEPM"/>
</dbReference>
<dbReference type="RefSeq" id="WP_147057057.1">
    <property type="nucleotide sequence ID" value="NZ_CP042437.1"/>
</dbReference>